<dbReference type="SUPFAM" id="SSF53474">
    <property type="entry name" value="alpha/beta-Hydrolases"/>
    <property type="match status" value="1"/>
</dbReference>
<dbReference type="GO" id="GO:0047372">
    <property type="term" value="F:monoacylglycerol lipase activity"/>
    <property type="evidence" value="ECO:0007669"/>
    <property type="project" value="TreeGrafter"/>
</dbReference>
<dbReference type="InterPro" id="IPR044294">
    <property type="entry name" value="Lipase-like"/>
</dbReference>
<evidence type="ECO:0000256" key="2">
    <source>
        <dbReference type="ARBA" id="ARBA00022963"/>
    </source>
</evidence>
<dbReference type="Gene3D" id="3.40.50.1820">
    <property type="entry name" value="alpha/beta hydrolase"/>
    <property type="match status" value="1"/>
</dbReference>
<dbReference type="KEGG" id="apuu:APUU_31766S"/>
<dbReference type="InterPro" id="IPR007751">
    <property type="entry name" value="DUF676_lipase-like"/>
</dbReference>
<evidence type="ECO:0000313" key="5">
    <source>
        <dbReference type="EMBL" id="BCS23541.1"/>
    </source>
</evidence>
<accession>A0A7R7XL74</accession>
<protein>
    <recommendedName>
        <fullName evidence="4">DUF676 domain-containing protein</fullName>
    </recommendedName>
</protein>
<dbReference type="RefSeq" id="XP_041555735.1">
    <property type="nucleotide sequence ID" value="XM_041703006.1"/>
</dbReference>
<name>A0A7R7XL74_9EURO</name>
<gene>
    <name evidence="5" type="ORF">APUU_31766S</name>
</gene>
<dbReference type="Pfam" id="PF05057">
    <property type="entry name" value="DUF676"/>
    <property type="match status" value="1"/>
</dbReference>
<keyword evidence="2" id="KW-0443">Lipid metabolism</keyword>
<sequence>MKSIFNALRAQYPAHRLHILNSKRNTGSLTYDGIDVCAERLVLEIEEELESIRNRGGSVTKLSVVGYSIGGLVARYAVGLLESRGIFIDLDPMTFTTFATPHLGVRSPFAGWHHQAWNALGARVLSESGRQLFTVDSFRGSGRPLLSILADPDSVFMTGLAKFNRRVLYANIINDLQAAYYSAAITKTDVTPGQRKYFSGKEATGGISCWKASIWAYFESAPVDLFIVVTIPIAVLFLLCNAVVQSIWGYFRIRNHQQLYINAFLPVDIKRSRHDGCSDTGRIHGSRMRLTPSQLSMISALNEVGWHKYPVCIHRDKRSHAAIIARTDIARFAEGHLVLKHWVEEGLLI</sequence>
<feature type="domain" description="DUF676" evidence="4">
    <location>
        <begin position="1"/>
        <end position="182"/>
    </location>
</feature>
<keyword evidence="3" id="KW-1133">Transmembrane helix</keyword>
<dbReference type="Proteomes" id="UP000654913">
    <property type="component" value="Chromosome 3"/>
</dbReference>
<reference evidence="5" key="1">
    <citation type="submission" date="2021-01" db="EMBL/GenBank/DDBJ databases">
        <authorList>
            <consortium name="Aspergillus puulaauensis MK2 genome sequencing consortium"/>
            <person name="Kazuki M."/>
            <person name="Futagami T."/>
        </authorList>
    </citation>
    <scope>NUCLEOTIDE SEQUENCE</scope>
    <source>
        <strain evidence="5">MK2</strain>
    </source>
</reference>
<dbReference type="AlphaFoldDB" id="A0A7R7XL74"/>
<dbReference type="OrthoDB" id="273452at2759"/>
<dbReference type="GO" id="GO:0016042">
    <property type="term" value="P:lipid catabolic process"/>
    <property type="evidence" value="ECO:0007669"/>
    <property type="project" value="UniProtKB-KW"/>
</dbReference>
<dbReference type="PANTHER" id="PTHR12482">
    <property type="entry name" value="LIPASE ROG1-RELATED-RELATED"/>
    <property type="match status" value="1"/>
</dbReference>
<keyword evidence="6" id="KW-1185">Reference proteome</keyword>
<dbReference type="GeneID" id="64973546"/>
<comment type="similarity">
    <text evidence="1">Belongs to the putative lipase ROG1 family.</text>
</comment>
<dbReference type="GO" id="GO:0005811">
    <property type="term" value="C:lipid droplet"/>
    <property type="evidence" value="ECO:0007669"/>
    <property type="project" value="TreeGrafter"/>
</dbReference>
<dbReference type="EMBL" id="AP024445">
    <property type="protein sequence ID" value="BCS23541.1"/>
    <property type="molecule type" value="Genomic_DNA"/>
</dbReference>
<keyword evidence="3" id="KW-0812">Transmembrane</keyword>
<feature type="transmembrane region" description="Helical" evidence="3">
    <location>
        <begin position="225"/>
        <end position="251"/>
    </location>
</feature>
<reference evidence="5" key="2">
    <citation type="submission" date="2021-02" db="EMBL/GenBank/DDBJ databases">
        <title>Aspergillus puulaauensis MK2 genome sequence.</title>
        <authorList>
            <person name="Futagami T."/>
            <person name="Mori K."/>
            <person name="Kadooka C."/>
            <person name="Tanaka T."/>
        </authorList>
    </citation>
    <scope>NUCLEOTIDE SEQUENCE</scope>
    <source>
        <strain evidence="5">MK2</strain>
    </source>
</reference>
<dbReference type="GO" id="GO:0004622">
    <property type="term" value="F:phosphatidylcholine lysophospholipase activity"/>
    <property type="evidence" value="ECO:0007669"/>
    <property type="project" value="TreeGrafter"/>
</dbReference>
<dbReference type="PANTHER" id="PTHR12482:SF65">
    <property type="entry name" value="ESTERASE, PUTATIVE (AFU_ORTHOLOGUE AFUA_3G12320)-RELATED"/>
    <property type="match status" value="1"/>
</dbReference>
<evidence type="ECO:0000259" key="4">
    <source>
        <dbReference type="Pfam" id="PF05057"/>
    </source>
</evidence>
<evidence type="ECO:0000256" key="3">
    <source>
        <dbReference type="SAM" id="Phobius"/>
    </source>
</evidence>
<evidence type="ECO:0000256" key="1">
    <source>
        <dbReference type="ARBA" id="ARBA00007920"/>
    </source>
</evidence>
<keyword evidence="3" id="KW-0472">Membrane</keyword>
<organism evidence="5 6">
    <name type="scientific">Aspergillus puulaauensis</name>
    <dbReference type="NCBI Taxonomy" id="1220207"/>
    <lineage>
        <taxon>Eukaryota</taxon>
        <taxon>Fungi</taxon>
        <taxon>Dikarya</taxon>
        <taxon>Ascomycota</taxon>
        <taxon>Pezizomycotina</taxon>
        <taxon>Eurotiomycetes</taxon>
        <taxon>Eurotiomycetidae</taxon>
        <taxon>Eurotiales</taxon>
        <taxon>Aspergillaceae</taxon>
        <taxon>Aspergillus</taxon>
    </lineage>
</organism>
<keyword evidence="2" id="KW-0442">Lipid degradation</keyword>
<evidence type="ECO:0000313" key="6">
    <source>
        <dbReference type="Proteomes" id="UP000654913"/>
    </source>
</evidence>
<dbReference type="InterPro" id="IPR029058">
    <property type="entry name" value="AB_hydrolase_fold"/>
</dbReference>
<proteinExistence type="inferred from homology"/>